<dbReference type="InterPro" id="IPR057230">
    <property type="entry name" value="DUF7908"/>
</dbReference>
<feature type="region of interest" description="Disordered" evidence="1">
    <location>
        <begin position="270"/>
        <end position="339"/>
    </location>
</feature>
<evidence type="ECO:0000256" key="1">
    <source>
        <dbReference type="SAM" id="MobiDB-lite"/>
    </source>
</evidence>
<reference evidence="3 4" key="1">
    <citation type="submission" date="2024-06" db="EMBL/GenBank/DDBJ databases">
        <title>Complete genome of Phlyctema vagabunda strain 19-DSS-EL-015.</title>
        <authorList>
            <person name="Fiorenzani C."/>
        </authorList>
    </citation>
    <scope>NUCLEOTIDE SEQUENCE [LARGE SCALE GENOMIC DNA]</scope>
    <source>
        <strain evidence="3 4">19-DSS-EL-015</strain>
    </source>
</reference>
<dbReference type="Pfam" id="PF25485">
    <property type="entry name" value="DUF7908"/>
    <property type="match status" value="1"/>
</dbReference>
<evidence type="ECO:0000313" key="3">
    <source>
        <dbReference type="EMBL" id="KAL3419135.1"/>
    </source>
</evidence>
<gene>
    <name evidence="3" type="ORF">PVAG01_09357</name>
</gene>
<accession>A0ABR4P739</accession>
<evidence type="ECO:0000313" key="4">
    <source>
        <dbReference type="Proteomes" id="UP001629113"/>
    </source>
</evidence>
<feature type="domain" description="DUF7908" evidence="2">
    <location>
        <begin position="133"/>
        <end position="264"/>
    </location>
</feature>
<organism evidence="3 4">
    <name type="scientific">Phlyctema vagabunda</name>
    <dbReference type="NCBI Taxonomy" id="108571"/>
    <lineage>
        <taxon>Eukaryota</taxon>
        <taxon>Fungi</taxon>
        <taxon>Dikarya</taxon>
        <taxon>Ascomycota</taxon>
        <taxon>Pezizomycotina</taxon>
        <taxon>Leotiomycetes</taxon>
        <taxon>Helotiales</taxon>
        <taxon>Dermateaceae</taxon>
        <taxon>Phlyctema</taxon>
    </lineage>
</organism>
<feature type="compositionally biased region" description="Low complexity" evidence="1">
    <location>
        <begin position="270"/>
        <end position="298"/>
    </location>
</feature>
<evidence type="ECO:0000259" key="2">
    <source>
        <dbReference type="Pfam" id="PF25485"/>
    </source>
</evidence>
<name>A0ABR4P739_9HELO</name>
<comment type="caution">
    <text evidence="3">The sequence shown here is derived from an EMBL/GenBank/DDBJ whole genome shotgun (WGS) entry which is preliminary data.</text>
</comment>
<protein>
    <recommendedName>
        <fullName evidence="2">DUF7908 domain-containing protein</fullName>
    </recommendedName>
</protein>
<dbReference type="EMBL" id="JBFCZG010000008">
    <property type="protein sequence ID" value="KAL3419135.1"/>
    <property type="molecule type" value="Genomic_DNA"/>
</dbReference>
<sequence>MFSKIGFSGAAITALSLINPIKASALDAKRDICVPVGGGSGSGSGSAAAPVIVYVSTNVVSYPVFINTYISANTIININGGVTININNAPTFLSTVVTATATVTDFSTVTESATLTATTTTTAAGGAAATAAGFVIGGVTNAGAKRQASTEGYITFVGGNAQLVANKTAAAVFNIVGEELVTGGGIIGLQNSQLATGYGPFEVFAARPDVSTTWSASLGGPVTWVNGAFVPSAARFCVGENNFVFAEYTSETNFACNTITLIAEAPAPVSTTSSSTTFATTTSASSSSATSASTTTTADPSADLDVEPTATPVARRFTKKSAPQGNMRRGGVFRSPMKN</sequence>
<proteinExistence type="predicted"/>
<keyword evidence="4" id="KW-1185">Reference proteome</keyword>
<dbReference type="Proteomes" id="UP001629113">
    <property type="component" value="Unassembled WGS sequence"/>
</dbReference>